<dbReference type="EMBL" id="PGWX01000274">
    <property type="protein sequence ID" value="PPJ75275.1"/>
    <property type="molecule type" value="Genomic_DNA"/>
</dbReference>
<protein>
    <submittedName>
        <fullName evidence="1">Cyclic lactone autoinducer peptide</fullName>
    </submittedName>
</protein>
<sequence length="46" mass="5324">MTVLFDLFIKFFSFLLESVGTLASYTPCATYFDEPEVPEELTNLKR</sequence>
<organism evidence="1 2">
    <name type="scientific">Staphylococcus haemolyticus</name>
    <dbReference type="NCBI Taxonomy" id="1283"/>
    <lineage>
        <taxon>Bacteria</taxon>
        <taxon>Bacillati</taxon>
        <taxon>Bacillota</taxon>
        <taxon>Bacilli</taxon>
        <taxon>Bacillales</taxon>
        <taxon>Staphylococcaceae</taxon>
        <taxon>Staphylococcus</taxon>
    </lineage>
</organism>
<dbReference type="InterPro" id="IPR009229">
    <property type="entry name" value="AgrD"/>
</dbReference>
<dbReference type="Pfam" id="PF05931">
    <property type="entry name" value="AgrD"/>
    <property type="match status" value="1"/>
</dbReference>
<dbReference type="AlphaFoldDB" id="A0A7Z1N4I6"/>
<accession>A0A7Z1N4I6</accession>
<evidence type="ECO:0000313" key="2">
    <source>
        <dbReference type="Proteomes" id="UP000238153"/>
    </source>
</evidence>
<gene>
    <name evidence="1" type="ORF">CV019_06230</name>
</gene>
<evidence type="ECO:0000313" key="1">
    <source>
        <dbReference type="EMBL" id="PPJ75275.1"/>
    </source>
</evidence>
<dbReference type="KEGG" id="shh:ShL2_00884"/>
<dbReference type="Proteomes" id="UP000238153">
    <property type="component" value="Unassembled WGS sequence"/>
</dbReference>
<dbReference type="GeneID" id="74186823"/>
<reference evidence="1 2" key="1">
    <citation type="submission" date="2017-11" db="EMBL/GenBank/DDBJ databases">
        <authorList>
            <person name="Founou R.C."/>
            <person name="Founou L."/>
            <person name="Allam M."/>
            <person name="Ismail A."/>
            <person name="Essack S.Y."/>
        </authorList>
    </citation>
    <scope>NUCLEOTIDE SEQUENCE [LARGE SCALE GENOMIC DNA]</scope>
    <source>
        <strain evidence="1 2">G811N2B1</strain>
    </source>
</reference>
<name>A0A7Z1N4I6_STAHA</name>
<proteinExistence type="predicted"/>
<comment type="caution">
    <text evidence="1">The sequence shown here is derived from an EMBL/GenBank/DDBJ whole genome shotgun (WGS) entry which is preliminary data.</text>
</comment>
<dbReference type="SMART" id="SM00794">
    <property type="entry name" value="AgrD"/>
    <property type="match status" value="1"/>
</dbReference>
<dbReference type="RefSeq" id="WP_033079904.1">
    <property type="nucleotide sequence ID" value="NZ_CAJCGE010000015.1"/>
</dbReference>
<dbReference type="NCBIfam" id="TIGR04223">
    <property type="entry name" value="quorum_AgrD"/>
    <property type="match status" value="1"/>
</dbReference>